<protein>
    <submittedName>
        <fullName evidence="3">Uncharacterized protein</fullName>
    </submittedName>
</protein>
<keyword evidence="2" id="KW-1133">Transmembrane helix</keyword>
<keyword evidence="2" id="KW-0812">Transmembrane</keyword>
<proteinExistence type="predicted"/>
<evidence type="ECO:0000313" key="4">
    <source>
        <dbReference type="Proteomes" id="UP001059844"/>
    </source>
</evidence>
<reference evidence="3" key="1">
    <citation type="submission" date="2022-07" db="EMBL/GenBank/DDBJ databases">
        <title>Isolation, identification, and degradation of a PFOSA degrading strain from sewage treatment plant.</title>
        <authorList>
            <person name="Zhang L."/>
            <person name="Huo Y."/>
        </authorList>
    </citation>
    <scope>NUCLEOTIDE SEQUENCE</scope>
    <source>
        <strain evidence="3">C1</strain>
    </source>
</reference>
<accession>A0ABY5IPD8</accession>
<evidence type="ECO:0000256" key="1">
    <source>
        <dbReference type="SAM" id="MobiDB-lite"/>
    </source>
</evidence>
<dbReference type="Proteomes" id="UP001059844">
    <property type="component" value="Chromosome"/>
</dbReference>
<dbReference type="RefSeq" id="WP_256550379.1">
    <property type="nucleotide sequence ID" value="NZ_CP101751.1"/>
</dbReference>
<sequence>MEIKNIDGLKVSQIRAIVNSGGKFVIFPYTVSIVLMTFKRSSSIYLVRPEESSFKYSYKHVLVNGIFGWWGLPWGPVYTIQSLYHQISGGKEVTKEIMTHLAQHDPEANTSTYNINGAVSSNTSHSTGNNDDQPSYNIPR</sequence>
<keyword evidence="4" id="KW-1185">Reference proteome</keyword>
<name>A0ABY5IPD8_9FLAO</name>
<evidence type="ECO:0000256" key="2">
    <source>
        <dbReference type="SAM" id="Phobius"/>
    </source>
</evidence>
<evidence type="ECO:0000313" key="3">
    <source>
        <dbReference type="EMBL" id="UUC44700.1"/>
    </source>
</evidence>
<keyword evidence="2" id="KW-0472">Membrane</keyword>
<feature type="region of interest" description="Disordered" evidence="1">
    <location>
        <begin position="112"/>
        <end position="140"/>
    </location>
</feature>
<feature type="transmembrane region" description="Helical" evidence="2">
    <location>
        <begin position="20"/>
        <end position="38"/>
    </location>
</feature>
<organism evidence="3 4">
    <name type="scientific">Flavobacterium cerinum</name>
    <dbReference type="NCBI Taxonomy" id="2502784"/>
    <lineage>
        <taxon>Bacteria</taxon>
        <taxon>Pseudomonadati</taxon>
        <taxon>Bacteroidota</taxon>
        <taxon>Flavobacteriia</taxon>
        <taxon>Flavobacteriales</taxon>
        <taxon>Flavobacteriaceae</taxon>
        <taxon>Flavobacterium</taxon>
    </lineage>
</organism>
<gene>
    <name evidence="3" type="ORF">NOX80_13800</name>
</gene>
<dbReference type="EMBL" id="CP101751">
    <property type="protein sequence ID" value="UUC44700.1"/>
    <property type="molecule type" value="Genomic_DNA"/>
</dbReference>